<comment type="caution">
    <text evidence="2">The sequence shown here is derived from an EMBL/GenBank/DDBJ whole genome shotgun (WGS) entry which is preliminary data.</text>
</comment>
<reference evidence="2 3" key="1">
    <citation type="submission" date="2020-08" db="EMBL/GenBank/DDBJ databases">
        <title>Sequencing the genomes of 1000 actinobacteria strains.</title>
        <authorList>
            <person name="Klenk H.-P."/>
        </authorList>
    </citation>
    <scope>NUCLEOTIDE SEQUENCE [LARGE SCALE GENOMIC DNA]</scope>
    <source>
        <strain evidence="2 3">DSM 45298</strain>
    </source>
</reference>
<protein>
    <recommendedName>
        <fullName evidence="1">DUF1266 domain-containing protein</fullName>
    </recommendedName>
</protein>
<accession>A0A840F1X9</accession>
<dbReference type="AlphaFoldDB" id="A0A840F1X9"/>
<dbReference type="Proteomes" id="UP000551501">
    <property type="component" value="Unassembled WGS sequence"/>
</dbReference>
<keyword evidence="3" id="KW-1185">Reference proteome</keyword>
<feature type="domain" description="DUF1266" evidence="1">
    <location>
        <begin position="140"/>
        <end position="264"/>
    </location>
</feature>
<evidence type="ECO:0000313" key="3">
    <source>
        <dbReference type="Proteomes" id="UP000551501"/>
    </source>
</evidence>
<organism evidence="2 3">
    <name type="scientific">Gordonia humi</name>
    <dbReference type="NCBI Taxonomy" id="686429"/>
    <lineage>
        <taxon>Bacteria</taxon>
        <taxon>Bacillati</taxon>
        <taxon>Actinomycetota</taxon>
        <taxon>Actinomycetes</taxon>
        <taxon>Mycobacteriales</taxon>
        <taxon>Gordoniaceae</taxon>
        <taxon>Gordonia</taxon>
    </lineage>
</organism>
<dbReference type="InterPro" id="IPR009677">
    <property type="entry name" value="DUF1266"/>
</dbReference>
<dbReference type="Pfam" id="PF06889">
    <property type="entry name" value="DUF1266"/>
    <property type="match status" value="1"/>
</dbReference>
<evidence type="ECO:0000259" key="1">
    <source>
        <dbReference type="Pfam" id="PF06889"/>
    </source>
</evidence>
<evidence type="ECO:0000313" key="2">
    <source>
        <dbReference type="EMBL" id="MBB4137892.1"/>
    </source>
</evidence>
<gene>
    <name evidence="2" type="ORF">BKA16_004444</name>
</gene>
<sequence length="280" mass="29836">MIDRRADSGIAPRFGSTVYAAATSKIVVDPTGPLYDDRAQALALDAVSATSGTIAWNSLVIPGMSTYEVRVNLSRNGIDSTGDWVSHLGSCLDPDMFGDLGFVLDVRAEMMRREGRAVSVEHWRAELHEFLAASGQDDDAHEAVDRICTAVDEVDGWIAAAGLLPAGTALRSVIGAQCSRAVTALRWGAQSGYGDADAVRQGLFAARDLAGRHFADWTEYGTSVLAGWALSEAPENRRAAWDAGLPALATLLTAVDSPWRNLDFPLTADFTGLPDLLGDD</sequence>
<dbReference type="EMBL" id="JACIFP010000001">
    <property type="protein sequence ID" value="MBB4137892.1"/>
    <property type="molecule type" value="Genomic_DNA"/>
</dbReference>
<name>A0A840F1X9_9ACTN</name>
<dbReference type="RefSeq" id="WP_183372728.1">
    <property type="nucleotide sequence ID" value="NZ_BAABHL010000001.1"/>
</dbReference>
<proteinExistence type="predicted"/>